<dbReference type="InterPro" id="IPR014756">
    <property type="entry name" value="Ig_E-set"/>
</dbReference>
<feature type="domain" description="MD-2-related lipid-recognition" evidence="7">
    <location>
        <begin position="19"/>
        <end position="142"/>
    </location>
</feature>
<evidence type="ECO:0000313" key="9">
    <source>
        <dbReference type="Proteomes" id="UP000007266"/>
    </source>
</evidence>
<dbReference type="eggNOG" id="KOG4063">
    <property type="taxonomic scope" value="Eukaryota"/>
</dbReference>
<accession>D2A0E5</accession>
<evidence type="ECO:0000256" key="5">
    <source>
        <dbReference type="ARBA" id="ARBA00023157"/>
    </source>
</evidence>
<evidence type="ECO:0000256" key="2">
    <source>
        <dbReference type="ARBA" id="ARBA00006370"/>
    </source>
</evidence>
<dbReference type="InParanoid" id="D2A0E5"/>
<keyword evidence="5" id="KW-1015">Disulfide bond</keyword>
<dbReference type="CDD" id="cd00916">
    <property type="entry name" value="Npc2_like"/>
    <property type="match status" value="1"/>
</dbReference>
<dbReference type="GO" id="GO:0032934">
    <property type="term" value="F:sterol binding"/>
    <property type="evidence" value="ECO:0000318"/>
    <property type="project" value="GO_Central"/>
</dbReference>
<reference evidence="8 9" key="2">
    <citation type="journal article" date="2010" name="Nucleic Acids Res.">
        <title>BeetleBase in 2010: revisions to provide comprehensive genomic information for Tribolium castaneum.</title>
        <authorList>
            <person name="Kim H.S."/>
            <person name="Murphy T."/>
            <person name="Xia J."/>
            <person name="Caragea D."/>
            <person name="Park Y."/>
            <person name="Beeman R.W."/>
            <person name="Lorenzen M.D."/>
            <person name="Butcher S."/>
            <person name="Manak J.R."/>
            <person name="Brown S.J."/>
        </authorList>
    </citation>
    <scope>GENOME REANNOTATION</scope>
    <source>
        <strain evidence="8 9">Georgia GA2</strain>
    </source>
</reference>
<feature type="chain" id="PRO_5013334034" evidence="6">
    <location>
        <begin position="16"/>
        <end position="145"/>
    </location>
</feature>
<dbReference type="OMA" id="EPCIFYS"/>
<dbReference type="SMART" id="SM00737">
    <property type="entry name" value="ML"/>
    <property type="match status" value="1"/>
</dbReference>
<dbReference type="STRING" id="7070.D2A0E5"/>
<dbReference type="PANTHER" id="PTHR11306:SF36">
    <property type="entry name" value="NIEMANN-PICK TYPE C-2C-RELATED"/>
    <property type="match status" value="1"/>
</dbReference>
<dbReference type="GO" id="GO:0005576">
    <property type="term" value="C:extracellular region"/>
    <property type="evidence" value="ECO:0007669"/>
    <property type="project" value="UniProtKB-SubCell"/>
</dbReference>
<dbReference type="InterPro" id="IPR003172">
    <property type="entry name" value="ML_dom"/>
</dbReference>
<dbReference type="InterPro" id="IPR039670">
    <property type="entry name" value="NPC2-like"/>
</dbReference>
<dbReference type="SUPFAM" id="SSF81296">
    <property type="entry name" value="E set domains"/>
    <property type="match status" value="1"/>
</dbReference>
<dbReference type="Gene3D" id="2.60.40.770">
    <property type="match status" value="1"/>
</dbReference>
<sequence>MYFKLSFILLSLVFCTFEYEDCGSKPDSLLSVRVSDCEEDQICTLQKGKNASIEITFTNAESNTVSAKVYGVLAGVVETEFPFPYPNACLNSGLTCPIAADETYTYQTTLFVYPTYPNIPVHVKWELVDDNGSDIICVLIPAKIK</sequence>
<feature type="signal peptide" evidence="6">
    <location>
        <begin position="1"/>
        <end position="15"/>
    </location>
</feature>
<reference evidence="8 9" key="1">
    <citation type="journal article" date="2008" name="Nature">
        <title>The genome of the model beetle and pest Tribolium castaneum.</title>
        <authorList>
            <consortium name="Tribolium Genome Sequencing Consortium"/>
            <person name="Richards S."/>
            <person name="Gibbs R.A."/>
            <person name="Weinstock G.M."/>
            <person name="Brown S.J."/>
            <person name="Denell R."/>
            <person name="Beeman R.W."/>
            <person name="Gibbs R."/>
            <person name="Beeman R.W."/>
            <person name="Brown S.J."/>
            <person name="Bucher G."/>
            <person name="Friedrich M."/>
            <person name="Grimmelikhuijzen C.J."/>
            <person name="Klingler M."/>
            <person name="Lorenzen M."/>
            <person name="Richards S."/>
            <person name="Roth S."/>
            <person name="Schroder R."/>
            <person name="Tautz D."/>
            <person name="Zdobnov E.M."/>
            <person name="Muzny D."/>
            <person name="Gibbs R.A."/>
            <person name="Weinstock G.M."/>
            <person name="Attaway T."/>
            <person name="Bell S."/>
            <person name="Buhay C.J."/>
            <person name="Chandrabose M.N."/>
            <person name="Chavez D."/>
            <person name="Clerk-Blankenburg K.P."/>
            <person name="Cree A."/>
            <person name="Dao M."/>
            <person name="Davis C."/>
            <person name="Chacko J."/>
            <person name="Dinh H."/>
            <person name="Dugan-Rocha S."/>
            <person name="Fowler G."/>
            <person name="Garner T.T."/>
            <person name="Garnes J."/>
            <person name="Gnirke A."/>
            <person name="Hawes A."/>
            <person name="Hernandez J."/>
            <person name="Hines S."/>
            <person name="Holder M."/>
            <person name="Hume J."/>
            <person name="Jhangiani S.N."/>
            <person name="Joshi V."/>
            <person name="Khan Z.M."/>
            <person name="Jackson L."/>
            <person name="Kovar C."/>
            <person name="Kowis A."/>
            <person name="Lee S."/>
            <person name="Lewis L.R."/>
            <person name="Margolis J."/>
            <person name="Morgan M."/>
            <person name="Nazareth L.V."/>
            <person name="Nguyen N."/>
            <person name="Okwuonu G."/>
            <person name="Parker D."/>
            <person name="Richards S."/>
            <person name="Ruiz S.J."/>
            <person name="Santibanez J."/>
            <person name="Savard J."/>
            <person name="Scherer S.E."/>
            <person name="Schneider B."/>
            <person name="Sodergren E."/>
            <person name="Tautz D."/>
            <person name="Vattahil S."/>
            <person name="Villasana D."/>
            <person name="White C.S."/>
            <person name="Wright R."/>
            <person name="Park Y."/>
            <person name="Beeman R.W."/>
            <person name="Lord J."/>
            <person name="Oppert B."/>
            <person name="Lorenzen M."/>
            <person name="Brown S."/>
            <person name="Wang L."/>
            <person name="Savard J."/>
            <person name="Tautz D."/>
            <person name="Richards S."/>
            <person name="Weinstock G."/>
            <person name="Gibbs R.A."/>
            <person name="Liu Y."/>
            <person name="Worley K."/>
            <person name="Weinstock G."/>
            <person name="Elsik C.G."/>
            <person name="Reese J.T."/>
            <person name="Elhaik E."/>
            <person name="Landan G."/>
            <person name="Graur D."/>
            <person name="Arensburger P."/>
            <person name="Atkinson P."/>
            <person name="Beeman R.W."/>
            <person name="Beidler J."/>
            <person name="Brown S.J."/>
            <person name="Demuth J.P."/>
            <person name="Drury D.W."/>
            <person name="Du Y.Z."/>
            <person name="Fujiwara H."/>
            <person name="Lorenzen M."/>
            <person name="Maselli V."/>
            <person name="Osanai M."/>
            <person name="Park Y."/>
            <person name="Robertson H.M."/>
            <person name="Tu Z."/>
            <person name="Wang J.J."/>
            <person name="Wang S."/>
            <person name="Richards S."/>
            <person name="Song H."/>
            <person name="Zhang L."/>
            <person name="Sodergren E."/>
            <person name="Werner D."/>
            <person name="Stanke M."/>
            <person name="Morgenstern B."/>
            <person name="Solovyev V."/>
            <person name="Kosarev P."/>
            <person name="Brown G."/>
            <person name="Chen H.C."/>
            <person name="Ermolaeva O."/>
            <person name="Hlavina W."/>
            <person name="Kapustin Y."/>
            <person name="Kiryutin B."/>
            <person name="Kitts P."/>
            <person name="Maglott D."/>
            <person name="Pruitt K."/>
            <person name="Sapojnikov V."/>
            <person name="Souvorov A."/>
            <person name="Mackey A.J."/>
            <person name="Waterhouse R.M."/>
            <person name="Wyder S."/>
            <person name="Zdobnov E.M."/>
            <person name="Zdobnov E.M."/>
            <person name="Wyder S."/>
            <person name="Kriventseva E.V."/>
            <person name="Kadowaki T."/>
            <person name="Bork P."/>
            <person name="Aranda M."/>
            <person name="Bao R."/>
            <person name="Beermann A."/>
            <person name="Berns N."/>
            <person name="Bolognesi R."/>
            <person name="Bonneton F."/>
            <person name="Bopp D."/>
            <person name="Brown S.J."/>
            <person name="Bucher G."/>
            <person name="Butts T."/>
            <person name="Chaumot A."/>
            <person name="Denell R.E."/>
            <person name="Ferrier D.E."/>
            <person name="Friedrich M."/>
            <person name="Gordon C.M."/>
            <person name="Jindra M."/>
            <person name="Klingler M."/>
            <person name="Lan Q."/>
            <person name="Lattorff H.M."/>
            <person name="Laudet V."/>
            <person name="von Levetsow C."/>
            <person name="Liu Z."/>
            <person name="Lutz R."/>
            <person name="Lynch J.A."/>
            <person name="da Fonseca R.N."/>
            <person name="Posnien N."/>
            <person name="Reuter R."/>
            <person name="Roth S."/>
            <person name="Savard J."/>
            <person name="Schinko J.B."/>
            <person name="Schmitt C."/>
            <person name="Schoppmeier M."/>
            <person name="Schroder R."/>
            <person name="Shippy T.D."/>
            <person name="Simonnet F."/>
            <person name="Marques-Souza H."/>
            <person name="Tautz D."/>
            <person name="Tomoyasu Y."/>
            <person name="Trauner J."/>
            <person name="Van der Zee M."/>
            <person name="Vervoort M."/>
            <person name="Wittkopp N."/>
            <person name="Wimmer E.A."/>
            <person name="Yang X."/>
            <person name="Jones A.K."/>
            <person name="Sattelle D.B."/>
            <person name="Ebert P.R."/>
            <person name="Nelson D."/>
            <person name="Scott J.G."/>
            <person name="Beeman R.W."/>
            <person name="Muthukrishnan S."/>
            <person name="Kramer K.J."/>
            <person name="Arakane Y."/>
            <person name="Beeman R.W."/>
            <person name="Zhu Q."/>
            <person name="Hogenkamp D."/>
            <person name="Dixit R."/>
            <person name="Oppert B."/>
            <person name="Jiang H."/>
            <person name="Zou Z."/>
            <person name="Marshall J."/>
            <person name="Elpidina E."/>
            <person name="Vinokurov K."/>
            <person name="Oppert C."/>
            <person name="Zou Z."/>
            <person name="Evans J."/>
            <person name="Lu Z."/>
            <person name="Zhao P."/>
            <person name="Sumathipala N."/>
            <person name="Altincicek B."/>
            <person name="Vilcinskas A."/>
            <person name="Williams M."/>
            <person name="Hultmark D."/>
            <person name="Hetru C."/>
            <person name="Jiang H."/>
            <person name="Grimmelikhuijzen C.J."/>
            <person name="Hauser F."/>
            <person name="Cazzamali G."/>
            <person name="Williamson M."/>
            <person name="Park Y."/>
            <person name="Li B."/>
            <person name="Tanaka Y."/>
            <person name="Predel R."/>
            <person name="Neupert S."/>
            <person name="Schachtner J."/>
            <person name="Verleyen P."/>
            <person name="Raible F."/>
            <person name="Bork P."/>
            <person name="Friedrich M."/>
            <person name="Walden K.K."/>
            <person name="Robertson H.M."/>
            <person name="Angeli S."/>
            <person name="Foret S."/>
            <person name="Bucher G."/>
            <person name="Schuetz S."/>
            <person name="Maleszka R."/>
            <person name="Wimmer E.A."/>
            <person name="Beeman R.W."/>
            <person name="Lorenzen M."/>
            <person name="Tomoyasu Y."/>
            <person name="Miller S.C."/>
            <person name="Grossmann D."/>
            <person name="Bucher G."/>
        </authorList>
    </citation>
    <scope>NUCLEOTIDE SEQUENCE [LARGE SCALE GENOMIC DNA]</scope>
    <source>
        <strain evidence="8 9">Georgia GA2</strain>
    </source>
</reference>
<comment type="subcellular location">
    <subcellularLocation>
        <location evidence="1">Secreted</location>
    </subcellularLocation>
</comment>
<dbReference type="GO" id="GO:0032367">
    <property type="term" value="P:intracellular cholesterol transport"/>
    <property type="evidence" value="ECO:0007669"/>
    <property type="project" value="InterPro"/>
</dbReference>
<evidence type="ECO:0000313" key="8">
    <source>
        <dbReference type="EMBL" id="EFA02898.2"/>
    </source>
</evidence>
<evidence type="ECO:0000259" key="7">
    <source>
        <dbReference type="SMART" id="SM00737"/>
    </source>
</evidence>
<evidence type="ECO:0000256" key="3">
    <source>
        <dbReference type="ARBA" id="ARBA00022525"/>
    </source>
</evidence>
<name>D2A0E5_TRICA</name>
<dbReference type="HOGENOM" id="CLU_2349434_0_0_1"/>
<evidence type="ECO:0000256" key="4">
    <source>
        <dbReference type="ARBA" id="ARBA00022729"/>
    </source>
</evidence>
<dbReference type="Pfam" id="PF02221">
    <property type="entry name" value="E1_DerP2_DerF2"/>
    <property type="match status" value="1"/>
</dbReference>
<organism evidence="8 9">
    <name type="scientific">Tribolium castaneum</name>
    <name type="common">Red flour beetle</name>
    <dbReference type="NCBI Taxonomy" id="7070"/>
    <lineage>
        <taxon>Eukaryota</taxon>
        <taxon>Metazoa</taxon>
        <taxon>Ecdysozoa</taxon>
        <taxon>Arthropoda</taxon>
        <taxon>Hexapoda</taxon>
        <taxon>Insecta</taxon>
        <taxon>Pterygota</taxon>
        <taxon>Neoptera</taxon>
        <taxon>Endopterygota</taxon>
        <taxon>Coleoptera</taxon>
        <taxon>Polyphaga</taxon>
        <taxon>Cucujiformia</taxon>
        <taxon>Tenebrionidae</taxon>
        <taxon>Tenebrionidae incertae sedis</taxon>
        <taxon>Tribolium</taxon>
    </lineage>
</organism>
<dbReference type="Proteomes" id="UP000007266">
    <property type="component" value="Linkage group 4"/>
</dbReference>
<dbReference type="InterPro" id="IPR033916">
    <property type="entry name" value="ML_Npc2-like"/>
</dbReference>
<keyword evidence="9" id="KW-1185">Reference proteome</keyword>
<dbReference type="FunFam" id="2.60.40.770:FF:000001">
    <property type="entry name" value="NPC intracellular cholesterol transporter 2"/>
    <property type="match status" value="1"/>
</dbReference>
<keyword evidence="3" id="KW-0964">Secreted</keyword>
<gene>
    <name evidence="8" type="primary">AUGUSTUS-3.0.2_08203</name>
    <name evidence="8" type="ORF">TcasGA2_TC008203</name>
</gene>
<keyword evidence="4 6" id="KW-0732">Signal</keyword>
<dbReference type="GO" id="GO:0015918">
    <property type="term" value="P:sterol transport"/>
    <property type="evidence" value="ECO:0000318"/>
    <property type="project" value="GO_Central"/>
</dbReference>
<proteinExistence type="inferred from homology"/>
<dbReference type="EMBL" id="KQ971338">
    <property type="protein sequence ID" value="EFA02898.2"/>
    <property type="molecule type" value="Genomic_DNA"/>
</dbReference>
<dbReference type="AlphaFoldDB" id="D2A0E5"/>
<evidence type="ECO:0000256" key="1">
    <source>
        <dbReference type="ARBA" id="ARBA00004613"/>
    </source>
</evidence>
<protein>
    <submittedName>
        <fullName evidence="8">Protein NPC2 homolog-like Protein</fullName>
    </submittedName>
</protein>
<evidence type="ECO:0000256" key="6">
    <source>
        <dbReference type="SAM" id="SignalP"/>
    </source>
</evidence>
<dbReference type="PANTHER" id="PTHR11306">
    <property type="entry name" value="NIEMANN PICK TYPE C2 PROTEIN NPC2-RELATED"/>
    <property type="match status" value="1"/>
</dbReference>
<dbReference type="SMR" id="D2A0E5"/>
<comment type="similarity">
    <text evidence="2">Belongs to the NPC2 family.</text>
</comment>